<dbReference type="PANTHER" id="PTHR31623">
    <property type="entry name" value="F21J9.9"/>
    <property type="match status" value="1"/>
</dbReference>
<dbReference type="Pfam" id="PF02458">
    <property type="entry name" value="Transferase"/>
    <property type="match status" value="1"/>
</dbReference>
<keyword evidence="2" id="KW-0808">Transferase</keyword>
<organism evidence="5 6">
    <name type="scientific">Linum tenue</name>
    <dbReference type="NCBI Taxonomy" id="586396"/>
    <lineage>
        <taxon>Eukaryota</taxon>
        <taxon>Viridiplantae</taxon>
        <taxon>Streptophyta</taxon>
        <taxon>Embryophyta</taxon>
        <taxon>Tracheophyta</taxon>
        <taxon>Spermatophyta</taxon>
        <taxon>Magnoliopsida</taxon>
        <taxon>eudicotyledons</taxon>
        <taxon>Gunneridae</taxon>
        <taxon>Pentapetalae</taxon>
        <taxon>rosids</taxon>
        <taxon>fabids</taxon>
        <taxon>Malpighiales</taxon>
        <taxon>Linaceae</taxon>
        <taxon>Linum</taxon>
    </lineage>
</organism>
<protein>
    <submittedName>
        <fullName evidence="5">Uncharacterized protein</fullName>
    </submittedName>
</protein>
<dbReference type="Gene3D" id="3.30.559.10">
    <property type="entry name" value="Chloramphenicol acetyltransferase-like domain"/>
    <property type="match status" value="1"/>
</dbReference>
<reference evidence="5" key="1">
    <citation type="submission" date="2022-08" db="EMBL/GenBank/DDBJ databases">
        <authorList>
            <person name="Gutierrez-Valencia J."/>
        </authorList>
    </citation>
    <scope>NUCLEOTIDE SEQUENCE</scope>
</reference>
<evidence type="ECO:0000256" key="2">
    <source>
        <dbReference type="ARBA" id="ARBA00022679"/>
    </source>
</evidence>
<evidence type="ECO:0000256" key="4">
    <source>
        <dbReference type="SAM" id="SignalP"/>
    </source>
</evidence>
<keyword evidence="3" id="KW-0012">Acyltransferase</keyword>
<evidence type="ECO:0000256" key="3">
    <source>
        <dbReference type="ARBA" id="ARBA00023315"/>
    </source>
</evidence>
<dbReference type="EMBL" id="CAMGYJ010000009">
    <property type="protein sequence ID" value="CAI0476246.1"/>
    <property type="molecule type" value="Genomic_DNA"/>
</dbReference>
<feature type="non-terminal residue" evidence="5">
    <location>
        <position position="1"/>
    </location>
</feature>
<name>A0AAV0Q1H1_9ROSI</name>
<dbReference type="PANTHER" id="PTHR31623:SF20">
    <property type="entry name" value="VINORINE SYNTHASE-LIKE"/>
    <property type="match status" value="1"/>
</dbReference>
<dbReference type="AlphaFoldDB" id="A0AAV0Q1H1"/>
<feature type="chain" id="PRO_5043392990" evidence="4">
    <location>
        <begin position="19"/>
        <end position="174"/>
    </location>
</feature>
<evidence type="ECO:0000313" key="6">
    <source>
        <dbReference type="Proteomes" id="UP001154282"/>
    </source>
</evidence>
<keyword evidence="6" id="KW-1185">Reference proteome</keyword>
<dbReference type="Proteomes" id="UP001154282">
    <property type="component" value="Unassembled WGS sequence"/>
</dbReference>
<proteinExistence type="inferred from homology"/>
<comment type="caution">
    <text evidence="5">The sequence shown here is derived from an EMBL/GenBank/DDBJ whole genome shotgun (WGS) entry which is preliminary data.</text>
</comment>
<dbReference type="InterPro" id="IPR023213">
    <property type="entry name" value="CAT-like_dom_sf"/>
</dbReference>
<sequence>PLTFTSIILFYAILDANAIVQHLKLSIAETLNIYYPFSGWTRPANVIIDRFDEDFPFTHARVDCRIAHFLKRRETELLNRLLPRQPFQRKPKNTASPVLEFHASILSCGGVALGWACSHQLVDAAMMRSFLKTICVVSRGDPDGVVRLDFAVKARLFLPREPSPENNLNLMETL</sequence>
<accession>A0AAV0Q1H1</accession>
<dbReference type="GO" id="GO:0016746">
    <property type="term" value="F:acyltransferase activity"/>
    <property type="evidence" value="ECO:0007669"/>
    <property type="project" value="UniProtKB-KW"/>
</dbReference>
<comment type="similarity">
    <text evidence="1">Belongs to the plant acyltransferase family.</text>
</comment>
<keyword evidence="4" id="KW-0732">Signal</keyword>
<evidence type="ECO:0000256" key="1">
    <source>
        <dbReference type="ARBA" id="ARBA00009861"/>
    </source>
</evidence>
<gene>
    <name evidence="5" type="ORF">LITE_LOCUS40696</name>
</gene>
<evidence type="ECO:0000313" key="5">
    <source>
        <dbReference type="EMBL" id="CAI0476246.1"/>
    </source>
</evidence>
<feature type="signal peptide" evidence="4">
    <location>
        <begin position="1"/>
        <end position="18"/>
    </location>
</feature>